<evidence type="ECO:0000313" key="2">
    <source>
        <dbReference type="EMBL" id="RPD64976.1"/>
    </source>
</evidence>
<protein>
    <submittedName>
        <fullName evidence="2">Uncharacterized protein</fullName>
    </submittedName>
</protein>
<dbReference type="OrthoDB" id="10251155at2759"/>
<evidence type="ECO:0000256" key="1">
    <source>
        <dbReference type="SAM" id="MobiDB-lite"/>
    </source>
</evidence>
<sequence length="276" mass="31253">MSQEPPAPFIKPDDFVRVKGRGKLYACKLCTPEGKAHGVPMYLAVALRHERKCEKHLEKVKEAAINDWDYEPVCDWGPPEMPKGTSAWEVSYPADRAEDFIHHWMDNVEAAERGEPMESMDSFIDRFNVKYAEWLKECERETEEWKKGQGDAHAEEEAPIEQCEGVQGKWYSGGSFDPQEDGFQPAEEAQDVWGPPPEDPYEAWGISRDEVTPWTNVPVPVSRHSDATAPKSPRNGYVGSRRSKNRGRGPRGGQKQAADGANRGTEGWRRQRAKIN</sequence>
<gene>
    <name evidence="2" type="ORF">L227DRAFT_650111</name>
</gene>
<feature type="region of interest" description="Disordered" evidence="1">
    <location>
        <begin position="168"/>
        <end position="276"/>
    </location>
</feature>
<proteinExistence type="predicted"/>
<evidence type="ECO:0000313" key="3">
    <source>
        <dbReference type="Proteomes" id="UP000313359"/>
    </source>
</evidence>
<dbReference type="EMBL" id="ML122253">
    <property type="protein sequence ID" value="RPD64976.1"/>
    <property type="molecule type" value="Genomic_DNA"/>
</dbReference>
<name>A0A5C2SUL5_9APHY</name>
<dbReference type="Proteomes" id="UP000313359">
    <property type="component" value="Unassembled WGS sequence"/>
</dbReference>
<accession>A0A5C2SUL5</accession>
<dbReference type="STRING" id="1328759.A0A5C2SUL5"/>
<keyword evidence="3" id="KW-1185">Reference proteome</keyword>
<organism evidence="2 3">
    <name type="scientific">Lentinus tigrinus ALCF2SS1-6</name>
    <dbReference type="NCBI Taxonomy" id="1328759"/>
    <lineage>
        <taxon>Eukaryota</taxon>
        <taxon>Fungi</taxon>
        <taxon>Dikarya</taxon>
        <taxon>Basidiomycota</taxon>
        <taxon>Agaricomycotina</taxon>
        <taxon>Agaricomycetes</taxon>
        <taxon>Polyporales</taxon>
        <taxon>Polyporaceae</taxon>
        <taxon>Lentinus</taxon>
    </lineage>
</organism>
<reference evidence="2" key="1">
    <citation type="journal article" date="2018" name="Genome Biol. Evol.">
        <title>Genomics and development of Lentinus tigrinus, a white-rot wood-decaying mushroom with dimorphic fruiting bodies.</title>
        <authorList>
            <person name="Wu B."/>
            <person name="Xu Z."/>
            <person name="Knudson A."/>
            <person name="Carlson A."/>
            <person name="Chen N."/>
            <person name="Kovaka S."/>
            <person name="LaButti K."/>
            <person name="Lipzen A."/>
            <person name="Pennachio C."/>
            <person name="Riley R."/>
            <person name="Schakwitz W."/>
            <person name="Umezawa K."/>
            <person name="Ohm R.A."/>
            <person name="Grigoriev I.V."/>
            <person name="Nagy L.G."/>
            <person name="Gibbons J."/>
            <person name="Hibbett D."/>
        </authorList>
    </citation>
    <scope>NUCLEOTIDE SEQUENCE [LARGE SCALE GENOMIC DNA]</scope>
    <source>
        <strain evidence="2">ALCF2SS1-6</strain>
    </source>
</reference>
<dbReference type="AlphaFoldDB" id="A0A5C2SUL5"/>